<protein>
    <submittedName>
        <fullName evidence="7">Lipid A core-O-antigen ligase-like enyme</fullName>
    </submittedName>
</protein>
<feature type="transmembrane region" description="Helical" evidence="5">
    <location>
        <begin position="236"/>
        <end position="256"/>
    </location>
</feature>
<evidence type="ECO:0000256" key="4">
    <source>
        <dbReference type="ARBA" id="ARBA00023136"/>
    </source>
</evidence>
<geneLocation type="plasmid" evidence="7 8">
    <name>pDEIPE01</name>
</geneLocation>
<dbReference type="KEGG" id="dpd:Deipe_4155"/>
<reference evidence="8" key="1">
    <citation type="submission" date="2012-03" db="EMBL/GenBank/DDBJ databases">
        <title>Complete sequence of plasmid 1 of Deinococcus peraridilitoris DSM 19664.</title>
        <authorList>
            <person name="Lucas S."/>
            <person name="Copeland A."/>
            <person name="Lapidus A."/>
            <person name="Glavina del Rio T."/>
            <person name="Dalin E."/>
            <person name="Tice H."/>
            <person name="Bruce D."/>
            <person name="Goodwin L."/>
            <person name="Pitluck S."/>
            <person name="Peters L."/>
            <person name="Mikhailova N."/>
            <person name="Lu M."/>
            <person name="Kyrpides N."/>
            <person name="Mavromatis K."/>
            <person name="Ivanova N."/>
            <person name="Brettin T."/>
            <person name="Detter J.C."/>
            <person name="Han C."/>
            <person name="Larimer F."/>
            <person name="Land M."/>
            <person name="Hauser L."/>
            <person name="Markowitz V."/>
            <person name="Cheng J.-F."/>
            <person name="Hugenholtz P."/>
            <person name="Woyke T."/>
            <person name="Wu D."/>
            <person name="Pukall R."/>
            <person name="Steenblock K."/>
            <person name="Brambilla E."/>
            <person name="Klenk H.-P."/>
            <person name="Eisen J.A."/>
        </authorList>
    </citation>
    <scope>NUCLEOTIDE SEQUENCE [LARGE SCALE GENOMIC DNA]</scope>
    <source>
        <strain evidence="8">DSM 19664 / LMG 22246 / CIP 109416 / KR-200</strain>
        <plasmid evidence="8">Plasmid pDEIPE01</plasmid>
    </source>
</reference>
<dbReference type="Pfam" id="PF04932">
    <property type="entry name" value="Wzy_C"/>
    <property type="match status" value="1"/>
</dbReference>
<comment type="subcellular location">
    <subcellularLocation>
        <location evidence="1">Membrane</location>
        <topology evidence="1">Multi-pass membrane protein</topology>
    </subcellularLocation>
</comment>
<gene>
    <name evidence="7" type="ordered locus">Deipe_4155</name>
</gene>
<dbReference type="PANTHER" id="PTHR37422">
    <property type="entry name" value="TEICHURONIC ACID BIOSYNTHESIS PROTEIN TUAE"/>
    <property type="match status" value="1"/>
</dbReference>
<feature type="transmembrane region" description="Helical" evidence="5">
    <location>
        <begin position="214"/>
        <end position="231"/>
    </location>
</feature>
<evidence type="ECO:0000256" key="2">
    <source>
        <dbReference type="ARBA" id="ARBA00022692"/>
    </source>
</evidence>
<dbReference type="GO" id="GO:0016874">
    <property type="term" value="F:ligase activity"/>
    <property type="evidence" value="ECO:0007669"/>
    <property type="project" value="UniProtKB-KW"/>
</dbReference>
<evidence type="ECO:0000259" key="6">
    <source>
        <dbReference type="Pfam" id="PF04932"/>
    </source>
</evidence>
<keyword evidence="3 5" id="KW-1133">Transmembrane helix</keyword>
<dbReference type="InterPro" id="IPR007016">
    <property type="entry name" value="O-antigen_ligase-rel_domated"/>
</dbReference>
<dbReference type="OrthoDB" id="66665at2"/>
<sequence length="438" mass="47458">MKPHLTRLLEQLSLALALLTLAWGPLAQGSTFTWGFSGLILLGCVTFTLTLFTVGLRGQVQIANPWWVLAALVLLGWIWASTTWAPYQLEAQRWAGVWTAVLGVALSLHLLATTHRRQQAVLTTLLLSGAAAVVIALLQQRGVILPGYQALPGTPEQYLTGPYFHPSHFSGYLVGVAAVVSTVVLCTRVGWHTLPLLALAVGVQYVNLKTDGSSIPAVMLAAVLPLVVWAWTKRVWLGAVLTVMAISGAAGGAYLLGTVHGQALFAAHKQQLGIKSQNLEGFLQTRYAIHYFGEQLWRAHPTFGVGLGQYPTEFQQYRRPKEDVPGSVDHAFVNYAHSDYYQMLAELGTPGLVLFLLFLATSILTRPSTLTALAWFSCLAAYLCTGFYDSHLTAIPGTMLTVFALAGVPMSLSHKAVKQTLAEDQRDEGAKRGLLATN</sequence>
<feature type="transmembrane region" description="Helical" evidence="5">
    <location>
        <begin position="394"/>
        <end position="412"/>
    </location>
</feature>
<evidence type="ECO:0000313" key="8">
    <source>
        <dbReference type="Proteomes" id="UP000010467"/>
    </source>
</evidence>
<name>L0A8N5_DEIPD</name>
<keyword evidence="2 5" id="KW-0812">Transmembrane</keyword>
<dbReference type="PANTHER" id="PTHR37422:SF23">
    <property type="entry name" value="TEICHURONIC ACID BIOSYNTHESIS PROTEIN TUAE"/>
    <property type="match status" value="1"/>
</dbReference>
<feature type="transmembrane region" description="Helical" evidence="5">
    <location>
        <begin position="169"/>
        <end position="186"/>
    </location>
</feature>
<dbReference type="PATRIC" id="fig|937777.3.peg.4181"/>
<evidence type="ECO:0000256" key="5">
    <source>
        <dbReference type="SAM" id="Phobius"/>
    </source>
</evidence>
<organism evidence="7 8">
    <name type="scientific">Deinococcus peraridilitoris (strain DSM 19664 / LMG 22246 / CIP 109416 / KR-200)</name>
    <dbReference type="NCBI Taxonomy" id="937777"/>
    <lineage>
        <taxon>Bacteria</taxon>
        <taxon>Thermotogati</taxon>
        <taxon>Deinococcota</taxon>
        <taxon>Deinococci</taxon>
        <taxon>Deinococcales</taxon>
        <taxon>Deinococcaceae</taxon>
        <taxon>Deinococcus</taxon>
    </lineage>
</organism>
<dbReference type="GO" id="GO:0016020">
    <property type="term" value="C:membrane"/>
    <property type="evidence" value="ECO:0007669"/>
    <property type="project" value="UniProtKB-SubCell"/>
</dbReference>
<keyword evidence="7" id="KW-0614">Plasmid</keyword>
<dbReference type="HOGENOM" id="CLU_625174_0_0_0"/>
<keyword evidence="8" id="KW-1185">Reference proteome</keyword>
<evidence type="ECO:0000256" key="1">
    <source>
        <dbReference type="ARBA" id="ARBA00004141"/>
    </source>
</evidence>
<keyword evidence="7" id="KW-0436">Ligase</keyword>
<keyword evidence="4 5" id="KW-0472">Membrane</keyword>
<dbReference type="InterPro" id="IPR051533">
    <property type="entry name" value="WaaL-like"/>
</dbReference>
<feature type="transmembrane region" description="Helical" evidence="5">
    <location>
        <begin position="68"/>
        <end position="87"/>
    </location>
</feature>
<feature type="transmembrane region" description="Helical" evidence="5">
    <location>
        <begin position="39"/>
        <end position="56"/>
    </location>
</feature>
<evidence type="ECO:0000256" key="3">
    <source>
        <dbReference type="ARBA" id="ARBA00022989"/>
    </source>
</evidence>
<proteinExistence type="predicted"/>
<feature type="domain" description="O-antigen ligase-related" evidence="6">
    <location>
        <begin position="213"/>
        <end position="356"/>
    </location>
</feature>
<dbReference type="EMBL" id="CP003383">
    <property type="protein sequence ID" value="AFZ69522.1"/>
    <property type="molecule type" value="Genomic_DNA"/>
</dbReference>
<feature type="transmembrane region" description="Helical" evidence="5">
    <location>
        <begin position="340"/>
        <end position="360"/>
    </location>
</feature>
<feature type="transmembrane region" description="Helical" evidence="5">
    <location>
        <begin position="120"/>
        <end position="138"/>
    </location>
</feature>
<dbReference type="AlphaFoldDB" id="L0A8N5"/>
<accession>L0A8N5</accession>
<evidence type="ECO:0000313" key="7">
    <source>
        <dbReference type="EMBL" id="AFZ69522.1"/>
    </source>
</evidence>
<feature type="transmembrane region" description="Helical" evidence="5">
    <location>
        <begin position="93"/>
        <end position="113"/>
    </location>
</feature>
<dbReference type="Proteomes" id="UP000010467">
    <property type="component" value="Plasmid pDEIPE01"/>
</dbReference>
<dbReference type="RefSeq" id="WP_015231423.1">
    <property type="nucleotide sequence ID" value="NC_019789.1"/>
</dbReference>